<keyword evidence="2" id="KW-1185">Reference proteome</keyword>
<accession>A0ABR0B069</accession>
<reference evidence="1 2" key="1">
    <citation type="journal article" date="2023" name="Nucleic Acids Res.">
        <title>The hologenome of Daphnia magna reveals possible DNA methylation and microbiome-mediated evolution of the host genome.</title>
        <authorList>
            <person name="Chaturvedi A."/>
            <person name="Li X."/>
            <person name="Dhandapani V."/>
            <person name="Marshall H."/>
            <person name="Kissane S."/>
            <person name="Cuenca-Cambronero M."/>
            <person name="Asole G."/>
            <person name="Calvet F."/>
            <person name="Ruiz-Romero M."/>
            <person name="Marangio P."/>
            <person name="Guigo R."/>
            <person name="Rago D."/>
            <person name="Mirbahai L."/>
            <person name="Eastwood N."/>
            <person name="Colbourne J.K."/>
            <person name="Zhou J."/>
            <person name="Mallon E."/>
            <person name="Orsini L."/>
        </authorList>
    </citation>
    <scope>NUCLEOTIDE SEQUENCE [LARGE SCALE GENOMIC DNA]</scope>
    <source>
        <strain evidence="1">LRV0_1</strain>
    </source>
</reference>
<dbReference type="EMBL" id="JAOYFB010000039">
    <property type="protein sequence ID" value="KAK4030766.1"/>
    <property type="molecule type" value="Genomic_DNA"/>
</dbReference>
<dbReference type="Proteomes" id="UP001234178">
    <property type="component" value="Unassembled WGS sequence"/>
</dbReference>
<protein>
    <submittedName>
        <fullName evidence="1">Uncharacterized protein</fullName>
    </submittedName>
</protein>
<gene>
    <name evidence="1" type="ORF">OUZ56_024105</name>
</gene>
<name>A0ABR0B069_9CRUS</name>
<proteinExistence type="predicted"/>
<evidence type="ECO:0000313" key="1">
    <source>
        <dbReference type="EMBL" id="KAK4030766.1"/>
    </source>
</evidence>
<organism evidence="1 2">
    <name type="scientific">Daphnia magna</name>
    <dbReference type="NCBI Taxonomy" id="35525"/>
    <lineage>
        <taxon>Eukaryota</taxon>
        <taxon>Metazoa</taxon>
        <taxon>Ecdysozoa</taxon>
        <taxon>Arthropoda</taxon>
        <taxon>Crustacea</taxon>
        <taxon>Branchiopoda</taxon>
        <taxon>Diplostraca</taxon>
        <taxon>Cladocera</taxon>
        <taxon>Anomopoda</taxon>
        <taxon>Daphniidae</taxon>
        <taxon>Daphnia</taxon>
    </lineage>
</organism>
<comment type="caution">
    <text evidence="1">The sequence shown here is derived from an EMBL/GenBank/DDBJ whole genome shotgun (WGS) entry which is preliminary data.</text>
</comment>
<evidence type="ECO:0000313" key="2">
    <source>
        <dbReference type="Proteomes" id="UP001234178"/>
    </source>
</evidence>
<sequence>MEISGPISHGLISSGPICRAYFAGAYLTGPISPPIRRVRLMAVSPSSSSHRCFADVFASSLFRRRLRLIADSLTSSPHRCFADVFASSLFR</sequence>